<keyword evidence="2" id="KW-1133">Transmembrane helix</keyword>
<feature type="region of interest" description="Disordered" evidence="1">
    <location>
        <begin position="132"/>
        <end position="156"/>
    </location>
</feature>
<evidence type="ECO:0000256" key="1">
    <source>
        <dbReference type="SAM" id="MobiDB-lite"/>
    </source>
</evidence>
<keyword evidence="2" id="KW-0812">Transmembrane</keyword>
<accession>A0AAD9GKK3</accession>
<name>A0AAD9GKK3_9STRA</name>
<feature type="transmembrane region" description="Helical" evidence="2">
    <location>
        <begin position="68"/>
        <end position="89"/>
    </location>
</feature>
<dbReference type="AlphaFoldDB" id="A0AAD9GKK3"/>
<feature type="compositionally biased region" description="Basic residues" evidence="1">
    <location>
        <begin position="139"/>
        <end position="156"/>
    </location>
</feature>
<feature type="transmembrane region" description="Helical" evidence="2">
    <location>
        <begin position="95"/>
        <end position="114"/>
    </location>
</feature>
<reference evidence="3" key="1">
    <citation type="submission" date="2023-08" db="EMBL/GenBank/DDBJ databases">
        <title>Reference Genome Resource for the Citrus Pathogen Phytophthora citrophthora.</title>
        <authorList>
            <person name="Moller H."/>
            <person name="Coetzee B."/>
            <person name="Rose L.J."/>
            <person name="Van Niekerk J.M."/>
        </authorList>
    </citation>
    <scope>NUCLEOTIDE SEQUENCE</scope>
    <source>
        <strain evidence="3">STE-U-9442</strain>
    </source>
</reference>
<dbReference type="EMBL" id="JASMQC010000015">
    <property type="protein sequence ID" value="KAK1940151.1"/>
    <property type="molecule type" value="Genomic_DNA"/>
</dbReference>
<protein>
    <submittedName>
        <fullName evidence="3">Uncharacterized protein</fullName>
    </submittedName>
</protein>
<gene>
    <name evidence="3" type="ORF">P3T76_008474</name>
</gene>
<keyword evidence="2" id="KW-0472">Membrane</keyword>
<organism evidence="3 4">
    <name type="scientific">Phytophthora citrophthora</name>
    <dbReference type="NCBI Taxonomy" id="4793"/>
    <lineage>
        <taxon>Eukaryota</taxon>
        <taxon>Sar</taxon>
        <taxon>Stramenopiles</taxon>
        <taxon>Oomycota</taxon>
        <taxon>Peronosporomycetes</taxon>
        <taxon>Peronosporales</taxon>
        <taxon>Peronosporaceae</taxon>
        <taxon>Phytophthora</taxon>
    </lineage>
</organism>
<evidence type="ECO:0000256" key="2">
    <source>
        <dbReference type="SAM" id="Phobius"/>
    </source>
</evidence>
<keyword evidence="4" id="KW-1185">Reference proteome</keyword>
<evidence type="ECO:0000313" key="3">
    <source>
        <dbReference type="EMBL" id="KAK1940151.1"/>
    </source>
</evidence>
<proteinExistence type="predicted"/>
<sequence length="156" mass="16981">MVEETDEDDFSSTAPPPSSWTIADEIETPGVYGSIIFAELSCCFVAFVGYLVTTIPLWAGFSRGQKCCIVAAFMLALLYQFAAVGWIIGVVAPEFMLGLSSLITRMISLGMVPITTTSFMSRAREICQDQTTVASTGRKSSHSRSSRRHHARARAS</sequence>
<comment type="caution">
    <text evidence="3">The sequence shown here is derived from an EMBL/GenBank/DDBJ whole genome shotgun (WGS) entry which is preliminary data.</text>
</comment>
<evidence type="ECO:0000313" key="4">
    <source>
        <dbReference type="Proteomes" id="UP001259832"/>
    </source>
</evidence>
<feature type="transmembrane region" description="Helical" evidence="2">
    <location>
        <begin position="35"/>
        <end position="61"/>
    </location>
</feature>
<dbReference type="Proteomes" id="UP001259832">
    <property type="component" value="Unassembled WGS sequence"/>
</dbReference>